<dbReference type="GO" id="GO:0051123">
    <property type="term" value="P:RNA polymerase II preinitiation complex assembly"/>
    <property type="evidence" value="ECO:0007669"/>
    <property type="project" value="InterPro"/>
</dbReference>
<evidence type="ECO:0000256" key="1">
    <source>
        <dbReference type="ARBA" id="ARBA00004123"/>
    </source>
</evidence>
<feature type="compositionally biased region" description="Polar residues" evidence="6">
    <location>
        <begin position="39"/>
        <end position="56"/>
    </location>
</feature>
<feature type="region of interest" description="Disordered" evidence="6">
    <location>
        <begin position="248"/>
        <end position="312"/>
    </location>
</feature>
<dbReference type="InterPro" id="IPR006809">
    <property type="entry name" value="TAFII28_dom"/>
</dbReference>
<feature type="compositionally biased region" description="Low complexity" evidence="6">
    <location>
        <begin position="117"/>
        <end position="128"/>
    </location>
</feature>
<protein>
    <recommendedName>
        <fullName evidence="7">TAFII28-like protein domain-containing protein</fullName>
    </recommendedName>
</protein>
<name>A0AAD9MBR3_9PEZI</name>
<comment type="similarity">
    <text evidence="2">Belongs to the TAF11 family.</text>
</comment>
<sequence>MTSPNGAAAPGALGGSKKRSAAADSPGAPGLKRRKASVLSATSGHHQPSRLRQTSFPAADDSHAFFAAQATAATGGGARSPSIESASLVSAAVAAAAPKKKRGRKTKAEKARDKTPAVAAGRASVAASGGPGGSGAAEGGVAGGEEGDGDDGQVEMAIMAQERTQAEKDKEHQNKGVLINALSPAQFDRYENWRAASLTKGMTRKLINATISQSVGENVVVGMRAVSKVFIGDMIEAARRVQTEWIGKTGDDQITLPSPPRSGASSPSGHGNQMAAAVGPADGDVAGSAEDAAGGETQARSELSDRRGPLLPEHLREAYRRYKTTLEGHGVGMNALWNEQNQNGAERFAVRTGGRRIFR</sequence>
<dbReference type="SUPFAM" id="SSF47113">
    <property type="entry name" value="Histone-fold"/>
    <property type="match status" value="1"/>
</dbReference>
<comment type="subcellular location">
    <subcellularLocation>
        <location evidence="1">Nucleus</location>
    </subcellularLocation>
</comment>
<dbReference type="AlphaFoldDB" id="A0AAD9MBR3"/>
<feature type="compositionally biased region" description="Basic and acidic residues" evidence="6">
    <location>
        <begin position="302"/>
        <end position="312"/>
    </location>
</feature>
<feature type="region of interest" description="Disordered" evidence="6">
    <location>
        <begin position="91"/>
        <end position="151"/>
    </location>
</feature>
<dbReference type="GO" id="GO:0046982">
    <property type="term" value="F:protein heterodimerization activity"/>
    <property type="evidence" value="ECO:0007669"/>
    <property type="project" value="InterPro"/>
</dbReference>
<evidence type="ECO:0000259" key="7">
    <source>
        <dbReference type="Pfam" id="PF04719"/>
    </source>
</evidence>
<accession>A0AAD9MBR3</accession>
<dbReference type="Gene3D" id="1.10.20.10">
    <property type="entry name" value="Histone, subunit A"/>
    <property type="match status" value="1"/>
</dbReference>
<evidence type="ECO:0000256" key="4">
    <source>
        <dbReference type="ARBA" id="ARBA00023163"/>
    </source>
</evidence>
<feature type="region of interest" description="Disordered" evidence="6">
    <location>
        <begin position="1"/>
        <end position="58"/>
    </location>
</feature>
<evidence type="ECO:0000256" key="3">
    <source>
        <dbReference type="ARBA" id="ARBA00023015"/>
    </source>
</evidence>
<evidence type="ECO:0000256" key="6">
    <source>
        <dbReference type="SAM" id="MobiDB-lite"/>
    </source>
</evidence>
<dbReference type="EMBL" id="JAQQPM010000003">
    <property type="protein sequence ID" value="KAK2070397.1"/>
    <property type="molecule type" value="Genomic_DNA"/>
</dbReference>
<dbReference type="PANTHER" id="PTHR13218">
    <property type="entry name" value="TRANSCRIPTION INITIATION FACTOR TFIID SUBUNIT 11-RELATED"/>
    <property type="match status" value="1"/>
</dbReference>
<dbReference type="CDD" id="cd08048">
    <property type="entry name" value="HFD_TAF11"/>
    <property type="match status" value="1"/>
</dbReference>
<dbReference type="InterPro" id="IPR009072">
    <property type="entry name" value="Histone-fold"/>
</dbReference>
<gene>
    <name evidence="8" type="ORF">P8C59_004890</name>
</gene>
<dbReference type="PANTHER" id="PTHR13218:SF8">
    <property type="entry name" value="TRANSCRIPTION INITIATION FACTOR TFIID SUBUNIT 11"/>
    <property type="match status" value="1"/>
</dbReference>
<dbReference type="Pfam" id="PF04719">
    <property type="entry name" value="TAFII28"/>
    <property type="match status" value="1"/>
</dbReference>
<feature type="domain" description="TAFII28-like protein" evidence="7">
    <location>
        <begin position="178"/>
        <end position="247"/>
    </location>
</feature>
<evidence type="ECO:0000256" key="5">
    <source>
        <dbReference type="ARBA" id="ARBA00023242"/>
    </source>
</evidence>
<keyword evidence="4" id="KW-0804">Transcription</keyword>
<feature type="compositionally biased region" description="Low complexity" evidence="6">
    <location>
        <begin position="1"/>
        <end position="11"/>
    </location>
</feature>
<dbReference type="GO" id="GO:0005669">
    <property type="term" value="C:transcription factor TFIID complex"/>
    <property type="evidence" value="ECO:0007669"/>
    <property type="project" value="InterPro"/>
</dbReference>
<reference evidence="8" key="1">
    <citation type="journal article" date="2023" name="Mol. Plant Microbe Interact.">
        <title>Elucidating the Obligate Nature and Biological Capacity of an Invasive Fungal Corn Pathogen.</title>
        <authorList>
            <person name="MacCready J.S."/>
            <person name="Roggenkamp E.M."/>
            <person name="Gdanetz K."/>
            <person name="Chilvers M.I."/>
        </authorList>
    </citation>
    <scope>NUCLEOTIDE SEQUENCE</scope>
    <source>
        <strain evidence="8">PM02</strain>
    </source>
</reference>
<dbReference type="GO" id="GO:0016251">
    <property type="term" value="F:RNA polymerase II general transcription initiation factor activity"/>
    <property type="evidence" value="ECO:0007669"/>
    <property type="project" value="TreeGrafter"/>
</dbReference>
<dbReference type="Proteomes" id="UP001217918">
    <property type="component" value="Unassembled WGS sequence"/>
</dbReference>
<organism evidence="8 9">
    <name type="scientific">Phyllachora maydis</name>
    <dbReference type="NCBI Taxonomy" id="1825666"/>
    <lineage>
        <taxon>Eukaryota</taxon>
        <taxon>Fungi</taxon>
        <taxon>Dikarya</taxon>
        <taxon>Ascomycota</taxon>
        <taxon>Pezizomycotina</taxon>
        <taxon>Sordariomycetes</taxon>
        <taxon>Sordariomycetidae</taxon>
        <taxon>Phyllachorales</taxon>
        <taxon>Phyllachoraceae</taxon>
        <taxon>Phyllachora</taxon>
    </lineage>
</organism>
<feature type="compositionally biased region" description="Low complexity" evidence="6">
    <location>
        <begin position="261"/>
        <end position="289"/>
    </location>
</feature>
<comment type="caution">
    <text evidence="8">The sequence shown here is derived from an EMBL/GenBank/DDBJ whole genome shotgun (WGS) entry which is preliminary data.</text>
</comment>
<proteinExistence type="inferred from homology"/>
<keyword evidence="9" id="KW-1185">Reference proteome</keyword>
<evidence type="ECO:0000256" key="2">
    <source>
        <dbReference type="ARBA" id="ARBA00009788"/>
    </source>
</evidence>
<feature type="compositionally biased region" description="Basic and acidic residues" evidence="6">
    <location>
        <begin position="106"/>
        <end position="115"/>
    </location>
</feature>
<evidence type="ECO:0000313" key="9">
    <source>
        <dbReference type="Proteomes" id="UP001217918"/>
    </source>
</evidence>
<keyword evidence="5" id="KW-0539">Nucleus</keyword>
<feature type="compositionally biased region" description="Gly residues" evidence="6">
    <location>
        <begin position="129"/>
        <end position="144"/>
    </location>
</feature>
<dbReference type="InterPro" id="IPR045127">
    <property type="entry name" value="TAF11-like"/>
</dbReference>
<evidence type="ECO:0000313" key="8">
    <source>
        <dbReference type="EMBL" id="KAK2070397.1"/>
    </source>
</evidence>
<keyword evidence="3" id="KW-0805">Transcription regulation</keyword>